<feature type="domain" description="Glycosyltransferase 2-like" evidence="4">
    <location>
        <begin position="56"/>
        <end position="116"/>
    </location>
</feature>
<reference evidence="6 7" key="1">
    <citation type="submission" date="2016-11" db="EMBL/GenBank/DDBJ databases">
        <authorList>
            <person name="Jaros S."/>
            <person name="Januszkiewicz K."/>
            <person name="Wedrychowicz H."/>
        </authorList>
    </citation>
    <scope>NUCLEOTIDE SEQUENCE [LARGE SCALE GENOMIC DNA]</scope>
    <source>
        <strain evidence="6 7">DSM 100565</strain>
    </source>
</reference>
<keyword evidence="3 6" id="KW-0808">Transferase</keyword>
<proteinExistence type="inferred from homology"/>
<gene>
    <name evidence="6" type="ORF">SAMN05444417_0624</name>
</gene>
<dbReference type="STRING" id="1447782.SAMN05444417_0624"/>
<dbReference type="PANTHER" id="PTHR43179">
    <property type="entry name" value="RHAMNOSYLTRANSFERASE WBBL"/>
    <property type="match status" value="1"/>
</dbReference>
<evidence type="ECO:0000256" key="1">
    <source>
        <dbReference type="ARBA" id="ARBA00006739"/>
    </source>
</evidence>
<dbReference type="EMBL" id="FQYO01000001">
    <property type="protein sequence ID" value="SHI39981.1"/>
    <property type="molecule type" value="Genomic_DNA"/>
</dbReference>
<dbReference type="GO" id="GO:0016757">
    <property type="term" value="F:glycosyltransferase activity"/>
    <property type="evidence" value="ECO:0007669"/>
    <property type="project" value="UniProtKB-KW"/>
</dbReference>
<evidence type="ECO:0000256" key="3">
    <source>
        <dbReference type="ARBA" id="ARBA00022679"/>
    </source>
</evidence>
<sequence length="327" mass="36532">MRSVSALTIAAGRDAHLANVVRGFAAQTQPPVELIVGVMQDAPYEALPEAPFPVRQILVRKVRGELPLAAARNAVAAAASGEVLAFVDVDCIPAPTLVADYAEACSDGRGLVMGEVLYLREGATAQGLDFERFAAEGVRHSDRQGPPDHGLKACEDYRCFWSLNFAMHREDWSRSGGFDEGYYGYGGEDTDFGRVLDDRDIDIWWTRGARVYHQYHAHCMPPIHQVASVIRNAEYFATRWGHRTMEHWLYGFRLMGLIEPTASGLRILREPNEADFALCRQTGNMPYANTRRVLDKLQRIEPERVATVEREKEVEREQSALLGIAAE</sequence>
<name>A0A1M6AU85_9RHOB</name>
<keyword evidence="7" id="KW-1185">Reference proteome</keyword>
<dbReference type="InterPro" id="IPR027791">
    <property type="entry name" value="Galactosyl_T_C"/>
</dbReference>
<organism evidence="6 7">
    <name type="scientific">Wenxinia saemankumensis</name>
    <dbReference type="NCBI Taxonomy" id="1447782"/>
    <lineage>
        <taxon>Bacteria</taxon>
        <taxon>Pseudomonadati</taxon>
        <taxon>Pseudomonadota</taxon>
        <taxon>Alphaproteobacteria</taxon>
        <taxon>Rhodobacterales</taxon>
        <taxon>Roseobacteraceae</taxon>
        <taxon>Wenxinia</taxon>
    </lineage>
</organism>
<protein>
    <submittedName>
        <fullName evidence="6">Glycosyltransferase, GT2 family</fullName>
    </submittedName>
</protein>
<evidence type="ECO:0000259" key="4">
    <source>
        <dbReference type="Pfam" id="PF00535"/>
    </source>
</evidence>
<accession>A0A1M6AU85</accession>
<dbReference type="AlphaFoldDB" id="A0A1M6AU85"/>
<dbReference type="InterPro" id="IPR029044">
    <property type="entry name" value="Nucleotide-diphossugar_trans"/>
</dbReference>
<dbReference type="Gene3D" id="3.90.550.10">
    <property type="entry name" value="Spore Coat Polysaccharide Biosynthesis Protein SpsA, Chain A"/>
    <property type="match status" value="1"/>
</dbReference>
<dbReference type="RefSeq" id="WP_073326329.1">
    <property type="nucleotide sequence ID" value="NZ_FQYO01000001.1"/>
</dbReference>
<dbReference type="OrthoDB" id="6653642at2"/>
<dbReference type="Pfam" id="PF00535">
    <property type="entry name" value="Glycos_transf_2"/>
    <property type="match status" value="1"/>
</dbReference>
<keyword evidence="2" id="KW-0328">Glycosyltransferase</keyword>
<evidence type="ECO:0000259" key="5">
    <source>
        <dbReference type="Pfam" id="PF02709"/>
    </source>
</evidence>
<evidence type="ECO:0000313" key="6">
    <source>
        <dbReference type="EMBL" id="SHI39981.1"/>
    </source>
</evidence>
<dbReference type="SUPFAM" id="SSF53448">
    <property type="entry name" value="Nucleotide-diphospho-sugar transferases"/>
    <property type="match status" value="1"/>
</dbReference>
<evidence type="ECO:0000313" key="7">
    <source>
        <dbReference type="Proteomes" id="UP000184292"/>
    </source>
</evidence>
<evidence type="ECO:0000256" key="2">
    <source>
        <dbReference type="ARBA" id="ARBA00022676"/>
    </source>
</evidence>
<dbReference type="InterPro" id="IPR001173">
    <property type="entry name" value="Glyco_trans_2-like"/>
</dbReference>
<dbReference type="Pfam" id="PF02709">
    <property type="entry name" value="Glyco_transf_7C"/>
    <property type="match status" value="1"/>
</dbReference>
<comment type="similarity">
    <text evidence="1">Belongs to the glycosyltransferase 2 family.</text>
</comment>
<dbReference type="PANTHER" id="PTHR43179:SF12">
    <property type="entry name" value="GALACTOFURANOSYLTRANSFERASE GLFT2"/>
    <property type="match status" value="1"/>
</dbReference>
<feature type="domain" description="Galactosyltransferase C-terminal" evidence="5">
    <location>
        <begin position="156"/>
        <end position="216"/>
    </location>
</feature>
<dbReference type="Proteomes" id="UP000184292">
    <property type="component" value="Unassembled WGS sequence"/>
</dbReference>